<keyword evidence="3" id="KW-0560">Oxidoreductase</keyword>
<dbReference type="PRINTS" id="PR00080">
    <property type="entry name" value="SDRFAMILY"/>
</dbReference>
<keyword evidence="2" id="KW-0521">NADP</keyword>
<dbReference type="InterPro" id="IPR036291">
    <property type="entry name" value="NAD(P)-bd_dom_sf"/>
</dbReference>
<evidence type="ECO:0000256" key="2">
    <source>
        <dbReference type="ARBA" id="ARBA00022857"/>
    </source>
</evidence>
<sequence length="307" mass="33448">MANTRLDQIQSHLGPNGLEMDPTRVDGHVIIITGAAQGKIHKLIKVYSEYSRIAGIGRSAAILLAQRGAKVAINDLDSEKAADVVREIRSLGHIAEAFPGDALDEKFPDQLITRVRAKWGKINCLINNAGFCHDSAIHKMPDAKFDIVMKIHNYTPFRLLRALSSHWMDPAFHDMPKNLVNVSSTSGLHGAMGQINYATAKAGIVGLTKTVAVEWGRYNVRANAVAYGWIDTRITRPPTKSQVLSIGGQQIKPGIPMNAKKWRDVSDIPLARPGTADEAARVMLFLASPLAAYVTGTCIECTGGRFM</sequence>
<organism evidence="4 5">
    <name type="scientific">Penicillium subrubescens</name>
    <dbReference type="NCBI Taxonomy" id="1316194"/>
    <lineage>
        <taxon>Eukaryota</taxon>
        <taxon>Fungi</taxon>
        <taxon>Dikarya</taxon>
        <taxon>Ascomycota</taxon>
        <taxon>Pezizomycotina</taxon>
        <taxon>Eurotiomycetes</taxon>
        <taxon>Eurotiomycetidae</taxon>
        <taxon>Eurotiales</taxon>
        <taxon>Aspergillaceae</taxon>
        <taxon>Penicillium</taxon>
    </lineage>
</organism>
<dbReference type="AlphaFoldDB" id="A0A1Q5T4R3"/>
<dbReference type="InterPro" id="IPR020904">
    <property type="entry name" value="Sc_DH/Rdtase_CS"/>
</dbReference>
<dbReference type="Proteomes" id="UP000186955">
    <property type="component" value="Unassembled WGS sequence"/>
</dbReference>
<comment type="caution">
    <text evidence="4">The sequence shown here is derived from an EMBL/GenBank/DDBJ whole genome shotgun (WGS) entry which is preliminary data.</text>
</comment>
<evidence type="ECO:0000313" key="4">
    <source>
        <dbReference type="EMBL" id="OKO95212.1"/>
    </source>
</evidence>
<dbReference type="STRING" id="1316194.A0A1Q5T4R3"/>
<dbReference type="PANTHER" id="PTHR42760">
    <property type="entry name" value="SHORT-CHAIN DEHYDROGENASES/REDUCTASES FAMILY MEMBER"/>
    <property type="match status" value="1"/>
</dbReference>
<protein>
    <submittedName>
        <fullName evidence="4">3-oxoacyl-[acyl-carrier-protein] reductase FabG</fullName>
    </submittedName>
</protein>
<reference evidence="4 5" key="1">
    <citation type="submission" date="2016-10" db="EMBL/GenBank/DDBJ databases">
        <title>Genome sequence of the ascomycete fungus Penicillium subrubescens.</title>
        <authorList>
            <person name="De Vries R.P."/>
            <person name="Peng M."/>
            <person name="Dilokpimol A."/>
            <person name="Hilden K."/>
            <person name="Makela M.R."/>
            <person name="Grigoriev I."/>
            <person name="Riley R."/>
            <person name="Granchi Z."/>
        </authorList>
    </citation>
    <scope>NUCLEOTIDE SEQUENCE [LARGE SCALE GENOMIC DNA]</scope>
    <source>
        <strain evidence="4 5">CBS 132785</strain>
    </source>
</reference>
<dbReference type="PANTHER" id="PTHR42760:SF133">
    <property type="entry name" value="3-OXOACYL-[ACYL-CARRIER-PROTEIN] REDUCTASE"/>
    <property type="match status" value="1"/>
</dbReference>
<dbReference type="GO" id="GO:0006633">
    <property type="term" value="P:fatty acid biosynthetic process"/>
    <property type="evidence" value="ECO:0007669"/>
    <property type="project" value="TreeGrafter"/>
</dbReference>
<evidence type="ECO:0000313" key="5">
    <source>
        <dbReference type="Proteomes" id="UP000186955"/>
    </source>
</evidence>
<keyword evidence="5" id="KW-1185">Reference proteome</keyword>
<dbReference type="PRINTS" id="PR00081">
    <property type="entry name" value="GDHRDH"/>
</dbReference>
<dbReference type="Gene3D" id="3.40.50.720">
    <property type="entry name" value="NAD(P)-binding Rossmann-like Domain"/>
    <property type="match status" value="1"/>
</dbReference>
<accession>A0A1Q5T4R3</accession>
<proteinExistence type="inferred from homology"/>
<dbReference type="Pfam" id="PF13561">
    <property type="entry name" value="adh_short_C2"/>
    <property type="match status" value="1"/>
</dbReference>
<evidence type="ECO:0000256" key="3">
    <source>
        <dbReference type="ARBA" id="ARBA00023002"/>
    </source>
</evidence>
<dbReference type="SUPFAM" id="SSF51735">
    <property type="entry name" value="NAD(P)-binding Rossmann-fold domains"/>
    <property type="match status" value="1"/>
</dbReference>
<dbReference type="GO" id="GO:0016616">
    <property type="term" value="F:oxidoreductase activity, acting on the CH-OH group of donors, NAD or NADP as acceptor"/>
    <property type="evidence" value="ECO:0007669"/>
    <property type="project" value="TreeGrafter"/>
</dbReference>
<dbReference type="GO" id="GO:0048038">
    <property type="term" value="F:quinone binding"/>
    <property type="evidence" value="ECO:0007669"/>
    <property type="project" value="TreeGrafter"/>
</dbReference>
<dbReference type="PROSITE" id="PS00061">
    <property type="entry name" value="ADH_SHORT"/>
    <property type="match status" value="1"/>
</dbReference>
<evidence type="ECO:0000256" key="1">
    <source>
        <dbReference type="ARBA" id="ARBA00006484"/>
    </source>
</evidence>
<name>A0A1Q5T4R3_9EURO</name>
<dbReference type="EMBL" id="MNBE01000706">
    <property type="protein sequence ID" value="OKO95212.1"/>
    <property type="molecule type" value="Genomic_DNA"/>
</dbReference>
<gene>
    <name evidence="4" type="ORF">PENSUB_11291</name>
</gene>
<dbReference type="InterPro" id="IPR002347">
    <property type="entry name" value="SDR_fam"/>
</dbReference>
<comment type="similarity">
    <text evidence="1">Belongs to the short-chain dehydrogenases/reductases (SDR) family.</text>
</comment>